<comment type="caution">
    <text evidence="3">The sequence shown here is derived from an EMBL/GenBank/DDBJ whole genome shotgun (WGS) entry which is preliminary data.</text>
</comment>
<dbReference type="Proteomes" id="UP000487268">
    <property type="component" value="Unassembled WGS sequence"/>
</dbReference>
<organism evidence="3 4">
    <name type="scientific">Actinomadura macrotermitis</name>
    <dbReference type="NCBI Taxonomy" id="2585200"/>
    <lineage>
        <taxon>Bacteria</taxon>
        <taxon>Bacillati</taxon>
        <taxon>Actinomycetota</taxon>
        <taxon>Actinomycetes</taxon>
        <taxon>Streptosporangiales</taxon>
        <taxon>Thermomonosporaceae</taxon>
        <taxon>Actinomadura</taxon>
    </lineage>
</organism>
<feature type="compositionally biased region" description="Polar residues" evidence="1">
    <location>
        <begin position="18"/>
        <end position="27"/>
    </location>
</feature>
<feature type="transmembrane region" description="Helical" evidence="2">
    <location>
        <begin position="88"/>
        <end position="111"/>
    </location>
</feature>
<gene>
    <name evidence="3" type="ORF">ACRB68_33340</name>
</gene>
<dbReference type="AlphaFoldDB" id="A0A7K0BWI7"/>
<feature type="region of interest" description="Disordered" evidence="1">
    <location>
        <begin position="1"/>
        <end position="44"/>
    </location>
</feature>
<protein>
    <submittedName>
        <fullName evidence="3">Uncharacterized protein</fullName>
    </submittedName>
</protein>
<proteinExistence type="predicted"/>
<keyword evidence="2" id="KW-1133">Transmembrane helix</keyword>
<keyword evidence="4" id="KW-1185">Reference proteome</keyword>
<evidence type="ECO:0000313" key="3">
    <source>
        <dbReference type="EMBL" id="MQY05262.1"/>
    </source>
</evidence>
<accession>A0A7K0BWI7</accession>
<keyword evidence="2" id="KW-0812">Transmembrane</keyword>
<name>A0A7K0BWI7_9ACTN</name>
<reference evidence="3 4" key="1">
    <citation type="submission" date="2019-10" db="EMBL/GenBank/DDBJ databases">
        <title>Actinomadura rubteroloni sp. nov. and Actinomadura macrotermitis sp. nov., isolated from the gut of fungus growing-termite Macrotermes natalensis.</title>
        <authorList>
            <person name="Benndorf R."/>
            <person name="Martin K."/>
            <person name="Kuefner M."/>
            <person name="De Beer W."/>
            <person name="Kaster A.-K."/>
            <person name="Vollmers J."/>
            <person name="Poulsen M."/>
            <person name="Beemelmanns C."/>
        </authorList>
    </citation>
    <scope>NUCLEOTIDE SEQUENCE [LARGE SCALE GENOMIC DNA]</scope>
    <source>
        <strain evidence="3 4">RB68</strain>
    </source>
</reference>
<dbReference type="EMBL" id="WEGH01000002">
    <property type="protein sequence ID" value="MQY05262.1"/>
    <property type="molecule type" value="Genomic_DNA"/>
</dbReference>
<evidence type="ECO:0000256" key="2">
    <source>
        <dbReference type="SAM" id="Phobius"/>
    </source>
</evidence>
<keyword evidence="2" id="KW-0472">Membrane</keyword>
<evidence type="ECO:0000313" key="4">
    <source>
        <dbReference type="Proteomes" id="UP000487268"/>
    </source>
</evidence>
<evidence type="ECO:0000256" key="1">
    <source>
        <dbReference type="SAM" id="MobiDB-lite"/>
    </source>
</evidence>
<sequence length="164" mass="17952">MTHRALPNEGGDFVDPYQQGNPQNQQWGYPPPSPRPGGELAHPGHEPVLLQIGDTALTRTHVILPHGRFPLRGSMWNVQDSTQVTEGIPVVAIVLTIIFVWFCLFGLLFLLMKERRYTGFVTISVTGEGFHHTMQFPAGPQSGAWAASAVAQARSMAAMAPPVR</sequence>